<keyword evidence="7" id="KW-0456">Lyase</keyword>
<dbReference type="SUPFAM" id="SSF52518">
    <property type="entry name" value="Thiamin diphosphate-binding fold (THDP-binding)"/>
    <property type="match status" value="2"/>
</dbReference>
<evidence type="ECO:0000256" key="3">
    <source>
        <dbReference type="RuleBase" id="RU362132"/>
    </source>
</evidence>
<comment type="similarity">
    <text evidence="1 3">Belongs to the TPP enzyme family.</text>
</comment>
<dbReference type="InterPro" id="IPR029061">
    <property type="entry name" value="THDP-binding"/>
</dbReference>
<evidence type="ECO:0000259" key="4">
    <source>
        <dbReference type="Pfam" id="PF00205"/>
    </source>
</evidence>
<dbReference type="GO" id="GO:0000287">
    <property type="term" value="F:magnesium ion binding"/>
    <property type="evidence" value="ECO:0007669"/>
    <property type="project" value="InterPro"/>
</dbReference>
<keyword evidence="2 3" id="KW-0786">Thiamine pyrophosphate</keyword>
<organism evidence="7 8">
    <name type="scientific">Streptomyces adustus</name>
    <dbReference type="NCBI Taxonomy" id="1609272"/>
    <lineage>
        <taxon>Bacteria</taxon>
        <taxon>Bacillati</taxon>
        <taxon>Actinomycetota</taxon>
        <taxon>Actinomycetes</taxon>
        <taxon>Kitasatosporales</taxon>
        <taxon>Streptomycetaceae</taxon>
        <taxon>Streptomyces</taxon>
    </lineage>
</organism>
<dbReference type="Gene3D" id="3.40.50.970">
    <property type="match status" value="2"/>
</dbReference>
<dbReference type="CDD" id="cd02002">
    <property type="entry name" value="TPP_BFDC"/>
    <property type="match status" value="1"/>
</dbReference>
<dbReference type="EC" id="4.1.1.7" evidence="7"/>
<dbReference type="GO" id="GO:0003984">
    <property type="term" value="F:acetolactate synthase activity"/>
    <property type="evidence" value="ECO:0007669"/>
    <property type="project" value="TreeGrafter"/>
</dbReference>
<evidence type="ECO:0000259" key="6">
    <source>
        <dbReference type="Pfam" id="PF02776"/>
    </source>
</evidence>
<dbReference type="InterPro" id="IPR000399">
    <property type="entry name" value="TPP-bd_CS"/>
</dbReference>
<dbReference type="Pfam" id="PF02776">
    <property type="entry name" value="TPP_enzyme_N"/>
    <property type="match status" value="1"/>
</dbReference>
<feature type="domain" description="Thiamine pyrophosphate enzyme TPP-binding" evidence="5">
    <location>
        <begin position="439"/>
        <end position="561"/>
    </location>
</feature>
<proteinExistence type="inferred from homology"/>
<feature type="domain" description="Thiamine pyrophosphate enzyme central" evidence="4">
    <location>
        <begin position="233"/>
        <end position="364"/>
    </location>
</feature>
<dbReference type="AlphaFoldDB" id="A0A5N8V3Y0"/>
<protein>
    <submittedName>
        <fullName evidence="7">Benzoylformate decarboxylase</fullName>
        <ecNumber evidence="7">4.1.1.7</ecNumber>
    </submittedName>
</protein>
<dbReference type="GO" id="GO:0050695">
    <property type="term" value="F:benzoylformate decarboxylase activity"/>
    <property type="evidence" value="ECO:0007669"/>
    <property type="project" value="UniProtKB-EC"/>
</dbReference>
<accession>A0A5N8V3Y0</accession>
<dbReference type="OrthoDB" id="2443624at2"/>
<reference evidence="7 8" key="1">
    <citation type="submission" date="2019-07" db="EMBL/GenBank/DDBJ databases">
        <title>New species of Amycolatopsis and Streptomyces.</title>
        <authorList>
            <person name="Duangmal K."/>
            <person name="Teo W.F.A."/>
            <person name="Lipun K."/>
        </authorList>
    </citation>
    <scope>NUCLEOTIDE SEQUENCE [LARGE SCALE GENOMIC DNA]</scope>
    <source>
        <strain evidence="7 8">NBRC 109810</strain>
    </source>
</reference>
<dbReference type="Gene3D" id="3.40.50.1220">
    <property type="entry name" value="TPP-binding domain"/>
    <property type="match status" value="1"/>
</dbReference>
<feature type="domain" description="Thiamine pyrophosphate enzyme N-terminal TPP-binding" evidence="6">
    <location>
        <begin position="44"/>
        <end position="155"/>
    </location>
</feature>
<sequence length="564" mass="59939">MSVCGAWRDGDTRSNKRRFAEFQARSYGQRADPPRVPEGLVLTTVSDAFYGILRHHGVKAVFGNPGSNELSFLTGLPDDIPYYLVLQEGAAIAIADGFAQASDSIGFLNLHAASGTGNAMGCLTNTADCHTPMVIMAGQQARRYVPIGAMLTNVDPVKLADPLVKWSGEPLRPQDGPAPVSKGLMLAGSAPRGVVYLSVPLDDWTEPAEENALKHLLERGVDGTPVVPQKALDTLVRALDGASAPALVLGPGADTEEGFQAAVALAEHARLPVWIAPSPPRSPFPTRHRCYQGQLPSAAGAIADVLAPYDVVVCIGAPVFRYHAPSADDFLRPGVSVYAVTDDPDEAARAPFGRISVGDPADALVRIAALAAPSERPWPAERTIAAADTSGPHFTTEAILDAVEAGKSDDTVIALEWTSSDLVRDRLTITRAKSLFYCAAGGLGWGLPAAIGLRLGDPDRPVVALIGDGAMQYTPAALWTAARYRVPVTFVVCVNTKYRALEEFSELLHVPQGEYLDISGLNVLDIARGYGVETHRAESLDDLTEHIRKGASATGPRLVEVLQR</sequence>
<dbReference type="Proteomes" id="UP000325849">
    <property type="component" value="Unassembled WGS sequence"/>
</dbReference>
<dbReference type="Pfam" id="PF00205">
    <property type="entry name" value="TPP_enzyme_M"/>
    <property type="match status" value="1"/>
</dbReference>
<dbReference type="PANTHER" id="PTHR18968">
    <property type="entry name" value="THIAMINE PYROPHOSPHATE ENZYMES"/>
    <property type="match status" value="1"/>
</dbReference>
<dbReference type="PANTHER" id="PTHR18968:SF133">
    <property type="entry name" value="BENZOYLFORMATE DECARBOXYLASE"/>
    <property type="match status" value="1"/>
</dbReference>
<dbReference type="InterPro" id="IPR012000">
    <property type="entry name" value="Thiamin_PyroP_enz_cen_dom"/>
</dbReference>
<evidence type="ECO:0000256" key="2">
    <source>
        <dbReference type="ARBA" id="ARBA00023052"/>
    </source>
</evidence>
<dbReference type="SUPFAM" id="SSF52467">
    <property type="entry name" value="DHS-like NAD/FAD-binding domain"/>
    <property type="match status" value="1"/>
</dbReference>
<dbReference type="GO" id="GO:0030976">
    <property type="term" value="F:thiamine pyrophosphate binding"/>
    <property type="evidence" value="ECO:0007669"/>
    <property type="project" value="InterPro"/>
</dbReference>
<dbReference type="EMBL" id="VJZD01000003">
    <property type="protein sequence ID" value="MPY30020.1"/>
    <property type="molecule type" value="Genomic_DNA"/>
</dbReference>
<dbReference type="Pfam" id="PF02775">
    <property type="entry name" value="TPP_enzyme_C"/>
    <property type="match status" value="1"/>
</dbReference>
<dbReference type="InterPro" id="IPR011766">
    <property type="entry name" value="TPP_enzyme_TPP-bd"/>
</dbReference>
<dbReference type="InterPro" id="IPR012001">
    <property type="entry name" value="Thiamin_PyroP_enz_TPP-bd_dom"/>
</dbReference>
<evidence type="ECO:0000256" key="1">
    <source>
        <dbReference type="ARBA" id="ARBA00007812"/>
    </source>
</evidence>
<keyword evidence="8" id="KW-1185">Reference proteome</keyword>
<dbReference type="InterPro" id="IPR045229">
    <property type="entry name" value="TPP_enz"/>
</dbReference>
<dbReference type="CDD" id="cd07035">
    <property type="entry name" value="TPP_PYR_POX_like"/>
    <property type="match status" value="1"/>
</dbReference>
<evidence type="ECO:0000259" key="5">
    <source>
        <dbReference type="Pfam" id="PF02775"/>
    </source>
</evidence>
<name>A0A5N8V3Y0_9ACTN</name>
<comment type="caution">
    <text evidence="7">The sequence shown here is derived from an EMBL/GenBank/DDBJ whole genome shotgun (WGS) entry which is preliminary data.</text>
</comment>
<dbReference type="GO" id="GO:0050660">
    <property type="term" value="F:flavin adenine dinucleotide binding"/>
    <property type="evidence" value="ECO:0007669"/>
    <property type="project" value="TreeGrafter"/>
</dbReference>
<dbReference type="PROSITE" id="PS00187">
    <property type="entry name" value="TPP_ENZYMES"/>
    <property type="match status" value="1"/>
</dbReference>
<evidence type="ECO:0000313" key="7">
    <source>
        <dbReference type="EMBL" id="MPY30020.1"/>
    </source>
</evidence>
<evidence type="ECO:0000313" key="8">
    <source>
        <dbReference type="Proteomes" id="UP000325849"/>
    </source>
</evidence>
<dbReference type="NCBIfam" id="NF005485">
    <property type="entry name" value="PRK07092.1"/>
    <property type="match status" value="1"/>
</dbReference>
<gene>
    <name evidence="7" type="ORF">FNH09_01345</name>
</gene>
<dbReference type="InterPro" id="IPR029035">
    <property type="entry name" value="DHS-like_NAD/FAD-binding_dom"/>
</dbReference>